<feature type="region of interest" description="Disordered" evidence="1">
    <location>
        <begin position="507"/>
        <end position="637"/>
    </location>
</feature>
<dbReference type="VEuPathDB" id="ToxoDB:BESB_074860"/>
<feature type="compositionally biased region" description="Low complexity" evidence="1">
    <location>
        <begin position="134"/>
        <end position="148"/>
    </location>
</feature>
<feature type="compositionally biased region" description="Basic and acidic residues" evidence="1">
    <location>
        <begin position="601"/>
        <end position="614"/>
    </location>
</feature>
<dbReference type="RefSeq" id="XP_029218343.1">
    <property type="nucleotide sequence ID" value="XM_029365859.1"/>
</dbReference>
<name>A0A2A9MAW6_BESBE</name>
<proteinExistence type="predicted"/>
<feature type="compositionally biased region" description="Basic and acidic residues" evidence="1">
    <location>
        <begin position="1102"/>
        <end position="1131"/>
    </location>
</feature>
<dbReference type="EMBL" id="NWUJ01000007">
    <property type="protein sequence ID" value="PFH34334.1"/>
    <property type="molecule type" value="Genomic_DNA"/>
</dbReference>
<reference evidence="2 3" key="1">
    <citation type="submission" date="2017-09" db="EMBL/GenBank/DDBJ databases">
        <title>Genome sequencing of Besnoitia besnoiti strain Bb-Ger1.</title>
        <authorList>
            <person name="Schares G."/>
            <person name="Venepally P."/>
            <person name="Lorenzi H.A."/>
        </authorList>
    </citation>
    <scope>NUCLEOTIDE SEQUENCE [LARGE SCALE GENOMIC DNA]</scope>
    <source>
        <strain evidence="2 3">Bb-Ger1</strain>
    </source>
</reference>
<feature type="compositionally biased region" description="Basic and acidic residues" evidence="1">
    <location>
        <begin position="1167"/>
        <end position="1182"/>
    </location>
</feature>
<evidence type="ECO:0000313" key="2">
    <source>
        <dbReference type="EMBL" id="PFH34334.1"/>
    </source>
</evidence>
<feature type="compositionally biased region" description="Basic and acidic residues" evidence="1">
    <location>
        <begin position="584"/>
        <end position="594"/>
    </location>
</feature>
<feature type="region of interest" description="Disordered" evidence="1">
    <location>
        <begin position="116"/>
        <end position="162"/>
    </location>
</feature>
<keyword evidence="3" id="KW-1185">Reference proteome</keyword>
<feature type="compositionally biased region" description="Low complexity" evidence="1">
    <location>
        <begin position="357"/>
        <end position="366"/>
    </location>
</feature>
<feature type="compositionally biased region" description="Basic and acidic residues" evidence="1">
    <location>
        <begin position="529"/>
        <end position="553"/>
    </location>
</feature>
<feature type="region of interest" description="Disordered" evidence="1">
    <location>
        <begin position="1092"/>
        <end position="1186"/>
    </location>
</feature>
<feature type="region of interest" description="Disordered" evidence="1">
    <location>
        <begin position="1209"/>
        <end position="1279"/>
    </location>
</feature>
<dbReference type="OrthoDB" id="10688096at2759"/>
<sequence length="1313" mass="137317">MVSQPKPLGSCELKERSASAAFRCSSPRSPPYSSVLSSSISSSASASVPFASSSVACLPPADEARQAVALASSSSFLTGGSADSPILSSGEPLPWGVPFSVSSGCSTGAPCAPSVSCSGEMREDESESSKQEPHSSSSISASPEVVSARLPRRRTKRGVKRALSARPSRAAFLVALRRRVRTSASGECVNRASPSAGPPSSSAPGAVAGGLLLLHLARVALLAFDPQKRGRRLRSRSRPQAGAPPATRACTDLSWSPVGVSAAPLPTAGRDTLSRSEARSTADEALDKKRARTAETGEAGEAPRRKSRRGGAARAKAGRADCGAEDAAETSEWGEGGREGKVATSVRGSQATDSEPPEVAVPAPSENSPPTTQGDAPLRGPRQGGRRPACAGVCKTSRSVGSEIVGCGATIKEIGDYLCEHLHQTDSPAFRTNLSRFLQECIDGTFIKRVRRGVYALTAQAVVSSVCSASPFSVFQRSFARSLPLSTGDRTAAVLCRKLALHGGEETKAQQTADAQATATQQGGPYSGAERRCEGAAGRQHKDDETALQREFCDSEATDLQGGGPGGSPAVRAVAAKDPGGSCSRDRDTGKRFGDCSGGEVSREAAARGEREGLAESMTRMDTAETAASSTAEEIESPRCNFESELADEVANPHVVPSESVGRFAGGINKEAGPVAESVVLTCTTSSSWISLTSLASPSSPSSSLPSPLVASGASSVSFPDPYHALAASPSLSSSSSASTLAARVECPSLVFPAALCEQALPAAPAPVSYYLKRPSLDASSADDSSTKLLGRSSFIFASSTLRHAGVRRGSPFSLSAPKQIFGRPALPAQIGFLTLEKKLRGPMRAASCLPAQAAAARLGETASSAGGSCAARGPAAPGEGTDVCCPAGSGEGTRARVGTCRERCVAGRLRKGSAPQHAANGVGGAGLVFGDLSWKRKSVKVEKEVERGAWGGRHPSGGRAAEETNFGETQAKRRRTMRPARGTDAANQAAEVRLEAADAQKAENSGDKGSETGREKPTPKRRGRPPKRAQGVEPVSSDTRVRELCSSAEPQLHHPPDKVAGEPQLGAAGAERCRAASFRLPFCALDNLQMKPRRAPGRPHGSVEDLCERVKKHGRELPVTKSESAEERRSAQRRKRGGSGEHRVGEERNPLSGGKQHALRPCLSRKQRDCRQSEKLRREESNGLQSAVVRKRAFDTVEDVLHALEFSPRNQKGEDARELEADEAAVSASYPAEGLPPPEGDENERMEKGGALHGRPGRTGERLRRGRRRKAADGDVPAASARVGRFVGVIDTLRRGRSRGLLARSKRQVPTP</sequence>
<comment type="caution">
    <text evidence="2">The sequence shown here is derived from an EMBL/GenBank/DDBJ whole genome shotgun (WGS) entry which is preliminary data.</text>
</comment>
<dbReference type="KEGG" id="bbes:BESB_074860"/>
<dbReference type="GeneID" id="40312412"/>
<feature type="compositionally biased region" description="Basic and acidic residues" evidence="1">
    <location>
        <begin position="1052"/>
        <end position="1061"/>
    </location>
</feature>
<feature type="compositionally biased region" description="Basic and acidic residues" evidence="1">
    <location>
        <begin position="993"/>
        <end position="1019"/>
    </location>
</feature>
<feature type="region of interest" description="Disordered" evidence="1">
    <location>
        <begin position="184"/>
        <end position="204"/>
    </location>
</feature>
<feature type="compositionally biased region" description="Low complexity" evidence="1">
    <location>
        <begin position="191"/>
        <end position="204"/>
    </location>
</feature>
<feature type="compositionally biased region" description="Basic and acidic residues" evidence="1">
    <location>
        <begin position="1139"/>
        <end position="1150"/>
    </location>
</feature>
<organism evidence="2 3">
    <name type="scientific">Besnoitia besnoiti</name>
    <name type="common">Apicomplexan protozoan</name>
    <dbReference type="NCBI Taxonomy" id="94643"/>
    <lineage>
        <taxon>Eukaryota</taxon>
        <taxon>Sar</taxon>
        <taxon>Alveolata</taxon>
        <taxon>Apicomplexa</taxon>
        <taxon>Conoidasida</taxon>
        <taxon>Coccidia</taxon>
        <taxon>Eucoccidiorida</taxon>
        <taxon>Eimeriorina</taxon>
        <taxon>Sarcocystidae</taxon>
        <taxon>Besnoitia</taxon>
    </lineage>
</organism>
<feature type="compositionally biased region" description="Basic residues" evidence="1">
    <location>
        <begin position="150"/>
        <end position="160"/>
    </location>
</feature>
<gene>
    <name evidence="2" type="ORF">BESB_074860</name>
</gene>
<accession>A0A2A9MAW6</accession>
<evidence type="ECO:0000313" key="3">
    <source>
        <dbReference type="Proteomes" id="UP000224006"/>
    </source>
</evidence>
<protein>
    <submittedName>
        <fullName evidence="2">Uncharacterized protein</fullName>
    </submittedName>
</protein>
<dbReference type="Proteomes" id="UP000224006">
    <property type="component" value="Unassembled WGS sequence"/>
</dbReference>
<feature type="compositionally biased region" description="Low complexity" evidence="1">
    <location>
        <begin position="509"/>
        <end position="522"/>
    </location>
</feature>
<feature type="region of interest" description="Disordered" evidence="1">
    <location>
        <begin position="229"/>
        <end position="392"/>
    </location>
</feature>
<feature type="compositionally biased region" description="Low complexity" evidence="1">
    <location>
        <begin position="376"/>
        <end position="392"/>
    </location>
</feature>
<feature type="compositionally biased region" description="Basic and acidic residues" evidence="1">
    <location>
        <begin position="272"/>
        <end position="295"/>
    </location>
</feature>
<evidence type="ECO:0000256" key="1">
    <source>
        <dbReference type="SAM" id="MobiDB-lite"/>
    </source>
</evidence>
<feature type="region of interest" description="Disordered" evidence="1">
    <location>
        <begin position="943"/>
        <end position="1064"/>
    </location>
</feature>